<accession>A0A812I3E8</accession>
<name>A0A812I3E8_9DINO</name>
<dbReference type="EMBL" id="CAJNDS010000152">
    <property type="protein sequence ID" value="CAE6971007.1"/>
    <property type="molecule type" value="Genomic_DNA"/>
</dbReference>
<dbReference type="AlphaFoldDB" id="A0A812I3E8"/>
<evidence type="ECO:0000313" key="1">
    <source>
        <dbReference type="EMBL" id="CAE6971007.1"/>
    </source>
</evidence>
<proteinExistence type="predicted"/>
<sequence>MNWESYAKFRQWSTTDADAETSSDDDVAGNPHTEEGLMRAFVFLHERRSKADLALKELGLADAFSGAEPPSDNIESFQLREGLVHEYDDICSRILLMDGARDEKQIRLMGHAVEVSHCRYAAGKIAYSCRLYGLAMERSSQAVWVCEAALEHNSSQQQFAIQLLRQTFVDVLVLRSMTALRRGSYRTAREDALLAHSQSKSAHGRAEETLNLALRCEMALHAGGPGDDGEGRPLTPEAACALKLDVTAGCAMSLSTMPRKNLDLDDMD</sequence>
<keyword evidence="2" id="KW-1185">Reference proteome</keyword>
<comment type="caution">
    <text evidence="1">The sequence shown here is derived from an EMBL/GenBank/DDBJ whole genome shotgun (WGS) entry which is preliminary data.</text>
</comment>
<gene>
    <name evidence="1" type="ORF">SNAT2548_LOCUS2552</name>
</gene>
<dbReference type="OrthoDB" id="418430at2759"/>
<dbReference type="Proteomes" id="UP000604046">
    <property type="component" value="Unassembled WGS sequence"/>
</dbReference>
<reference evidence="1" key="1">
    <citation type="submission" date="2021-02" db="EMBL/GenBank/DDBJ databases">
        <authorList>
            <person name="Dougan E. K."/>
            <person name="Rhodes N."/>
            <person name="Thang M."/>
            <person name="Chan C."/>
        </authorList>
    </citation>
    <scope>NUCLEOTIDE SEQUENCE</scope>
</reference>
<evidence type="ECO:0000313" key="2">
    <source>
        <dbReference type="Proteomes" id="UP000604046"/>
    </source>
</evidence>
<organism evidence="1 2">
    <name type="scientific">Symbiodinium natans</name>
    <dbReference type="NCBI Taxonomy" id="878477"/>
    <lineage>
        <taxon>Eukaryota</taxon>
        <taxon>Sar</taxon>
        <taxon>Alveolata</taxon>
        <taxon>Dinophyceae</taxon>
        <taxon>Suessiales</taxon>
        <taxon>Symbiodiniaceae</taxon>
        <taxon>Symbiodinium</taxon>
    </lineage>
</organism>
<protein>
    <submittedName>
        <fullName evidence="1">Uncharacterized protein</fullName>
    </submittedName>
</protein>